<gene>
    <name evidence="2" type="ORF">EFD62_01905</name>
</gene>
<organism evidence="2 3">
    <name type="scientific">Acetivibrio mesophilus</name>
    <dbReference type="NCBI Taxonomy" id="2487273"/>
    <lineage>
        <taxon>Bacteria</taxon>
        <taxon>Bacillati</taxon>
        <taxon>Bacillota</taxon>
        <taxon>Clostridia</taxon>
        <taxon>Eubacteriales</taxon>
        <taxon>Oscillospiraceae</taxon>
        <taxon>Acetivibrio</taxon>
    </lineage>
</organism>
<name>A0A4Q0I9F7_9FIRM</name>
<dbReference type="Proteomes" id="UP000289166">
    <property type="component" value="Unassembled WGS sequence"/>
</dbReference>
<evidence type="ECO:0000313" key="2">
    <source>
        <dbReference type="EMBL" id="RXE60697.1"/>
    </source>
</evidence>
<dbReference type="InterPro" id="IPR010390">
    <property type="entry name" value="ABC-2_transporter-like"/>
</dbReference>
<feature type="transmembrane region" description="Helical" evidence="1">
    <location>
        <begin position="113"/>
        <end position="132"/>
    </location>
</feature>
<keyword evidence="1" id="KW-0472">Membrane</keyword>
<feature type="transmembrane region" description="Helical" evidence="1">
    <location>
        <begin position="224"/>
        <end position="247"/>
    </location>
</feature>
<reference evidence="3" key="1">
    <citation type="submission" date="2018-11" db="EMBL/GenBank/DDBJ databases">
        <title>Genome sequencing of a novel mesophilic and cellulolytic organism within the genus Hungateiclostridium.</title>
        <authorList>
            <person name="Rettenmaier R."/>
            <person name="Liebl W."/>
            <person name="Zverlov V."/>
        </authorList>
    </citation>
    <scope>NUCLEOTIDE SEQUENCE [LARGE SCALE GENOMIC DNA]</scope>
    <source>
        <strain evidence="3">N2K1</strain>
    </source>
</reference>
<evidence type="ECO:0000313" key="3">
    <source>
        <dbReference type="Proteomes" id="UP000289166"/>
    </source>
</evidence>
<feature type="transmembrane region" description="Helical" evidence="1">
    <location>
        <begin position="181"/>
        <end position="204"/>
    </location>
</feature>
<dbReference type="RefSeq" id="WP_069194557.1">
    <property type="nucleotide sequence ID" value="NZ_RLII01000001.1"/>
</dbReference>
<dbReference type="OrthoDB" id="9788195at2"/>
<dbReference type="EMBL" id="RLII01000001">
    <property type="protein sequence ID" value="RXE60697.1"/>
    <property type="molecule type" value="Genomic_DNA"/>
</dbReference>
<feature type="transmembrane region" description="Helical" evidence="1">
    <location>
        <begin position="138"/>
        <end position="169"/>
    </location>
</feature>
<dbReference type="PANTHER" id="PTHR36832:SF1">
    <property type="entry name" value="SLR1174 PROTEIN"/>
    <property type="match status" value="1"/>
</dbReference>
<dbReference type="PANTHER" id="PTHR36832">
    <property type="entry name" value="SLR1174 PROTEIN-RELATED"/>
    <property type="match status" value="1"/>
</dbReference>
<proteinExistence type="predicted"/>
<accession>A0A4Q0I9F7</accession>
<dbReference type="Pfam" id="PF06182">
    <property type="entry name" value="ABC2_membrane_6"/>
    <property type="match status" value="1"/>
</dbReference>
<keyword evidence="1" id="KW-0812">Transmembrane</keyword>
<feature type="transmembrane region" description="Helical" evidence="1">
    <location>
        <begin position="23"/>
        <end position="45"/>
    </location>
</feature>
<evidence type="ECO:0000256" key="1">
    <source>
        <dbReference type="SAM" id="Phobius"/>
    </source>
</evidence>
<dbReference type="AlphaFoldDB" id="A0A4Q0I9F7"/>
<sequence>MNFRGGIALIKKSLFSYMASKGFFWTLTLGWMLLPLIYMLVWIVASENSSISGFNQSDFISYYTIMIFVNQITYPISHWTVGDSIFNGTFATWLLRPLPPIYEPIAADIAMKIACLPFIVIFISVIVLLFGFSIRLTVINLIFFILCLILAQLLRFIFAYTISLMALVTNKINSLLSVNDLLVFLFAGQVIPTVLLPGFVKIIAVFLPFRYMLGFPIELVTGKLGMAMIVQGIILQVLWLSVVIITNKIVWKKCIKRYASVGQ</sequence>
<protein>
    <recommendedName>
        <fullName evidence="4">ABC transporter permease</fullName>
    </recommendedName>
</protein>
<keyword evidence="3" id="KW-1185">Reference proteome</keyword>
<comment type="caution">
    <text evidence="2">The sequence shown here is derived from an EMBL/GenBank/DDBJ whole genome shotgun (WGS) entry which is preliminary data.</text>
</comment>
<evidence type="ECO:0008006" key="4">
    <source>
        <dbReference type="Google" id="ProtNLM"/>
    </source>
</evidence>
<keyword evidence="1" id="KW-1133">Transmembrane helix</keyword>